<keyword evidence="4" id="KW-1185">Reference proteome</keyword>
<feature type="transmembrane region" description="Helical" evidence="2">
    <location>
        <begin position="42"/>
        <end position="61"/>
    </location>
</feature>
<feature type="compositionally biased region" description="Polar residues" evidence="1">
    <location>
        <begin position="1"/>
        <end position="10"/>
    </location>
</feature>
<evidence type="ECO:0000313" key="3">
    <source>
        <dbReference type="EMBL" id="GGX66132.1"/>
    </source>
</evidence>
<protein>
    <submittedName>
        <fullName evidence="3">Uncharacterized protein</fullName>
    </submittedName>
</protein>
<reference evidence="4" key="1">
    <citation type="journal article" date="2019" name="Int. J. Syst. Evol. Microbiol.">
        <title>The Global Catalogue of Microorganisms (GCM) 10K type strain sequencing project: providing services to taxonomists for standard genome sequencing and annotation.</title>
        <authorList>
            <consortium name="The Broad Institute Genomics Platform"/>
            <consortium name="The Broad Institute Genome Sequencing Center for Infectious Disease"/>
            <person name="Wu L."/>
            <person name="Ma J."/>
        </authorList>
    </citation>
    <scope>NUCLEOTIDE SEQUENCE [LARGE SCALE GENOMIC DNA]</scope>
    <source>
        <strain evidence="4">JCM 4586</strain>
    </source>
</reference>
<dbReference type="Proteomes" id="UP000659223">
    <property type="component" value="Unassembled WGS sequence"/>
</dbReference>
<accession>A0ABQ2Y560</accession>
<evidence type="ECO:0000256" key="1">
    <source>
        <dbReference type="SAM" id="MobiDB-lite"/>
    </source>
</evidence>
<dbReference type="RefSeq" id="WP_229898734.1">
    <property type="nucleotide sequence ID" value="NZ_BMUT01000001.1"/>
</dbReference>
<keyword evidence="2" id="KW-0472">Membrane</keyword>
<comment type="caution">
    <text evidence="3">The sequence shown here is derived from an EMBL/GenBank/DDBJ whole genome shotgun (WGS) entry which is preliminary data.</text>
</comment>
<gene>
    <name evidence="3" type="ORF">GCM10010324_09020</name>
</gene>
<name>A0ABQ2Y560_9ACTN</name>
<proteinExistence type="predicted"/>
<organism evidence="3 4">
    <name type="scientific">Streptomyces hiroshimensis</name>
    <dbReference type="NCBI Taxonomy" id="66424"/>
    <lineage>
        <taxon>Bacteria</taxon>
        <taxon>Bacillati</taxon>
        <taxon>Actinomycetota</taxon>
        <taxon>Actinomycetes</taxon>
        <taxon>Kitasatosporales</taxon>
        <taxon>Streptomycetaceae</taxon>
        <taxon>Streptomyces</taxon>
    </lineage>
</organism>
<keyword evidence="2" id="KW-0812">Transmembrane</keyword>
<keyword evidence="2" id="KW-1133">Transmembrane helix</keyword>
<sequence length="113" mass="11723">MRAGHSTTTDAGDGSITPDGGRYAEDMRAERQAVREAVRADAFGAHVGLVVTVLVVGAAVVFDEPQWAVVIAGACAGWFVLALVVTSLRGGGGWGAVRRAYIATFGWGDYVSP</sequence>
<evidence type="ECO:0000313" key="4">
    <source>
        <dbReference type="Proteomes" id="UP000659223"/>
    </source>
</evidence>
<feature type="transmembrane region" description="Helical" evidence="2">
    <location>
        <begin position="67"/>
        <end position="88"/>
    </location>
</feature>
<feature type="region of interest" description="Disordered" evidence="1">
    <location>
        <begin position="1"/>
        <end position="22"/>
    </location>
</feature>
<evidence type="ECO:0000256" key="2">
    <source>
        <dbReference type="SAM" id="Phobius"/>
    </source>
</evidence>
<dbReference type="EMBL" id="BMUT01000001">
    <property type="protein sequence ID" value="GGX66132.1"/>
    <property type="molecule type" value="Genomic_DNA"/>
</dbReference>